<evidence type="ECO:0000313" key="4">
    <source>
        <dbReference type="Proteomes" id="UP000186385"/>
    </source>
</evidence>
<dbReference type="GO" id="GO:0016853">
    <property type="term" value="F:isomerase activity"/>
    <property type="evidence" value="ECO:0007669"/>
    <property type="project" value="UniProtKB-KW"/>
</dbReference>
<dbReference type="InterPro" id="IPR008894">
    <property type="entry name" value="QdtA_cupin_dom"/>
</dbReference>
<organism evidence="3 4">
    <name type="scientific">Domibacillus enclensis</name>
    <dbReference type="NCBI Taxonomy" id="1017273"/>
    <lineage>
        <taxon>Bacteria</taxon>
        <taxon>Bacillati</taxon>
        <taxon>Bacillota</taxon>
        <taxon>Bacilli</taxon>
        <taxon>Bacillales</taxon>
        <taxon>Bacillaceae</taxon>
        <taxon>Domibacillus</taxon>
    </lineage>
</organism>
<evidence type="ECO:0000313" key="3">
    <source>
        <dbReference type="EMBL" id="SIQ38861.1"/>
    </source>
</evidence>
<dbReference type="EMBL" id="MWSK01000002">
    <property type="protein sequence ID" value="OXS79287.1"/>
    <property type="molecule type" value="Genomic_DNA"/>
</dbReference>
<evidence type="ECO:0000259" key="1">
    <source>
        <dbReference type="Pfam" id="PF05523"/>
    </source>
</evidence>
<dbReference type="Proteomes" id="UP000215545">
    <property type="component" value="Unassembled WGS sequence"/>
</dbReference>
<evidence type="ECO:0000313" key="2">
    <source>
        <dbReference type="EMBL" id="OXS79287.1"/>
    </source>
</evidence>
<dbReference type="InterPro" id="IPR014710">
    <property type="entry name" value="RmlC-like_jellyroll"/>
</dbReference>
<dbReference type="EMBL" id="FTLX01000002">
    <property type="protein sequence ID" value="SIQ38861.1"/>
    <property type="molecule type" value="Genomic_DNA"/>
</dbReference>
<protein>
    <submittedName>
        <fullName evidence="3">WxcM-like, C-terminal</fullName>
    </submittedName>
    <submittedName>
        <fullName evidence="2">dTDP-6-deoxy-3,4-keto-hexulose isomerase</fullName>
    </submittedName>
</protein>
<name>A0A1N6SCR3_9BACI</name>
<dbReference type="Proteomes" id="UP000186385">
    <property type="component" value="Unassembled WGS sequence"/>
</dbReference>
<dbReference type="Pfam" id="PF05523">
    <property type="entry name" value="FdtA"/>
    <property type="match status" value="1"/>
</dbReference>
<proteinExistence type="predicted"/>
<sequence>MELNPSKSTIVKFNEISDERGSLVPLEKGEIPFTIRRVYYIYNVNELLPRGFHAHKNLEQVMICLKGRCEVIVDNGEYKESFVLDNPSEGIYVPKMNWREMHKFSEDCILLVLASDYYNDNDYIRNYDEFVKEVRHNA</sequence>
<keyword evidence="2" id="KW-0413">Isomerase</keyword>
<dbReference type="AlphaFoldDB" id="A0A1N6SCR3"/>
<dbReference type="InterPro" id="IPR011051">
    <property type="entry name" value="RmlC_Cupin_sf"/>
</dbReference>
<dbReference type="RefSeq" id="WP_045849674.1">
    <property type="nucleotide sequence ID" value="NZ_FTLX01000002.1"/>
</dbReference>
<gene>
    <name evidence="2" type="ORF">B1B05_05815</name>
    <name evidence="3" type="ORF">SAMN05443094_102387</name>
</gene>
<keyword evidence="5" id="KW-1185">Reference proteome</keyword>
<reference evidence="3 4" key="1">
    <citation type="submission" date="2017-01" db="EMBL/GenBank/DDBJ databases">
        <authorList>
            <person name="Mah S.A."/>
            <person name="Swanson W.J."/>
            <person name="Moy G.W."/>
            <person name="Vacquier V.D."/>
        </authorList>
    </citation>
    <scope>NUCLEOTIDE SEQUENCE [LARGE SCALE GENOMIC DNA]</scope>
    <source>
        <strain evidence="3 4">NIO-1016</strain>
    </source>
</reference>
<dbReference type="OrthoDB" id="9795513at2"/>
<dbReference type="CDD" id="cd20292">
    <property type="entry name" value="cupin_QdtA-like"/>
    <property type="match status" value="1"/>
</dbReference>
<evidence type="ECO:0000313" key="5">
    <source>
        <dbReference type="Proteomes" id="UP000215545"/>
    </source>
</evidence>
<accession>A0A1N6SCR3</accession>
<dbReference type="SUPFAM" id="SSF51182">
    <property type="entry name" value="RmlC-like cupins"/>
    <property type="match status" value="1"/>
</dbReference>
<reference evidence="5" key="2">
    <citation type="submission" date="2017-03" db="EMBL/GenBank/DDBJ databases">
        <title>Bacillus sp. V-88(T) DSM27956, whole genome shotgun sequencing project.</title>
        <authorList>
            <person name="Dastager S.G."/>
            <person name="Neurgaonkar P.S."/>
            <person name="Dharne M.S."/>
        </authorList>
    </citation>
    <scope>NUCLEOTIDE SEQUENCE [LARGE SCALE GENOMIC DNA]</scope>
    <source>
        <strain evidence="5">DSM 25145</strain>
    </source>
</reference>
<dbReference type="STRING" id="1017273.SAMN05443094_102387"/>
<feature type="domain" description="Sugar 3,4-ketoisomerase QdtA cupin" evidence="1">
    <location>
        <begin position="7"/>
        <end position="134"/>
    </location>
</feature>
<dbReference type="Gene3D" id="2.60.120.10">
    <property type="entry name" value="Jelly Rolls"/>
    <property type="match status" value="1"/>
</dbReference>
<reference evidence="2" key="3">
    <citation type="submission" date="2017-03" db="EMBL/GenBank/DDBJ databases">
        <authorList>
            <person name="Dastager S.G."/>
            <person name="Neurgaonkar P.S."/>
            <person name="Dharne M.S."/>
        </authorList>
    </citation>
    <scope>NUCLEOTIDE SEQUENCE</scope>
    <source>
        <strain evidence="2">DSM 25145</strain>
    </source>
</reference>